<dbReference type="RefSeq" id="WP_138209060.1">
    <property type="nucleotide sequence ID" value="NZ_CBCRUQ010000010.1"/>
</dbReference>
<evidence type="ECO:0000259" key="8">
    <source>
        <dbReference type="PROSITE" id="PS50928"/>
    </source>
</evidence>
<evidence type="ECO:0000256" key="2">
    <source>
        <dbReference type="ARBA" id="ARBA00022448"/>
    </source>
</evidence>
<organism evidence="9 10">
    <name type="scientific">Hathewaya histolytica</name>
    <name type="common">Clostridium histolyticum</name>
    <dbReference type="NCBI Taxonomy" id="1498"/>
    <lineage>
        <taxon>Bacteria</taxon>
        <taxon>Bacillati</taxon>
        <taxon>Bacillota</taxon>
        <taxon>Clostridia</taxon>
        <taxon>Eubacteriales</taxon>
        <taxon>Clostridiaceae</taxon>
        <taxon>Hathewaya</taxon>
    </lineage>
</organism>
<dbReference type="PANTHER" id="PTHR43744">
    <property type="entry name" value="ABC TRANSPORTER PERMEASE PROTEIN MG189-RELATED-RELATED"/>
    <property type="match status" value="1"/>
</dbReference>
<dbReference type="EMBL" id="LR590481">
    <property type="protein sequence ID" value="VTQ82769.1"/>
    <property type="molecule type" value="Genomic_DNA"/>
</dbReference>
<keyword evidence="3" id="KW-1003">Cell membrane</keyword>
<dbReference type="PANTHER" id="PTHR43744:SF8">
    <property type="entry name" value="SN-GLYCEROL-3-PHOSPHATE TRANSPORT SYSTEM PERMEASE PROTEIN UGPE"/>
    <property type="match status" value="1"/>
</dbReference>
<name>A0A4U9QWI1_HATHI</name>
<dbReference type="CDD" id="cd06261">
    <property type="entry name" value="TM_PBP2"/>
    <property type="match status" value="1"/>
</dbReference>
<comment type="similarity">
    <text evidence="7">Belongs to the binding-protein-dependent transport system permease family.</text>
</comment>
<keyword evidence="4 7" id="KW-0812">Transmembrane</keyword>
<dbReference type="Gene3D" id="1.10.3720.10">
    <property type="entry name" value="MetI-like"/>
    <property type="match status" value="1"/>
</dbReference>
<feature type="transmembrane region" description="Helical" evidence="7">
    <location>
        <begin position="229"/>
        <end position="253"/>
    </location>
</feature>
<evidence type="ECO:0000313" key="9">
    <source>
        <dbReference type="EMBL" id="VTQ82769.1"/>
    </source>
</evidence>
<protein>
    <submittedName>
        <fullName evidence="9">Sugar transporter permease</fullName>
    </submittedName>
</protein>
<feature type="transmembrane region" description="Helical" evidence="7">
    <location>
        <begin position="102"/>
        <end position="124"/>
    </location>
</feature>
<keyword evidence="5 7" id="KW-1133">Transmembrane helix</keyword>
<keyword evidence="10" id="KW-1185">Reference proteome</keyword>
<evidence type="ECO:0000256" key="6">
    <source>
        <dbReference type="ARBA" id="ARBA00023136"/>
    </source>
</evidence>
<reference evidence="9 10" key="1">
    <citation type="submission" date="2019-05" db="EMBL/GenBank/DDBJ databases">
        <authorList>
            <consortium name="Pathogen Informatics"/>
        </authorList>
    </citation>
    <scope>NUCLEOTIDE SEQUENCE [LARGE SCALE GENOMIC DNA]</scope>
    <source>
        <strain evidence="9 10">NCTC503</strain>
    </source>
</reference>
<evidence type="ECO:0000256" key="5">
    <source>
        <dbReference type="ARBA" id="ARBA00022989"/>
    </source>
</evidence>
<comment type="subcellular location">
    <subcellularLocation>
        <location evidence="1 7">Cell membrane</location>
        <topology evidence="1 7">Multi-pass membrane protein</topology>
    </subcellularLocation>
</comment>
<dbReference type="Pfam" id="PF00528">
    <property type="entry name" value="BPD_transp_1"/>
    <property type="match status" value="1"/>
</dbReference>
<feature type="transmembrane region" description="Helical" evidence="7">
    <location>
        <begin position="7"/>
        <end position="29"/>
    </location>
</feature>
<evidence type="ECO:0000256" key="3">
    <source>
        <dbReference type="ARBA" id="ARBA00022475"/>
    </source>
</evidence>
<evidence type="ECO:0000256" key="4">
    <source>
        <dbReference type="ARBA" id="ARBA00022692"/>
    </source>
</evidence>
<sequence length="268" mass="30343">MRSAKRIIGDILLLIIGSVMIVPFLYMIITSFKITYTYSFDFSLSNLTLKNYMAIFKDTNFFIYFINSFIIAILGVILTVTFSSLAAYAFAKKDFKGNNKIFFFMIATLIIPSQVTMIPLYIIMKNLGWINTYYALILPIPTAFGVFLMRQAILNIPNDLIEAARIDGYSDFQIFIYIVLPLIKPAILTLSIFTFIGAWNEFLWPLIVTTKDSMRTLTVGMSTLQAQYIVNYGMVMAGATLTFIPSFIFYLVLQSKFIEGVTLSGVKG</sequence>
<feature type="transmembrane region" description="Helical" evidence="7">
    <location>
        <begin position="174"/>
        <end position="199"/>
    </location>
</feature>
<feature type="transmembrane region" description="Helical" evidence="7">
    <location>
        <begin position="130"/>
        <end position="153"/>
    </location>
</feature>
<keyword evidence="9" id="KW-0762">Sugar transport</keyword>
<dbReference type="Proteomes" id="UP000308489">
    <property type="component" value="Chromosome 1"/>
</dbReference>
<dbReference type="InterPro" id="IPR035906">
    <property type="entry name" value="MetI-like_sf"/>
</dbReference>
<dbReference type="GO" id="GO:0055085">
    <property type="term" value="P:transmembrane transport"/>
    <property type="evidence" value="ECO:0007669"/>
    <property type="project" value="InterPro"/>
</dbReference>
<dbReference type="GO" id="GO:0005886">
    <property type="term" value="C:plasma membrane"/>
    <property type="evidence" value="ECO:0007669"/>
    <property type="project" value="UniProtKB-SubCell"/>
</dbReference>
<keyword evidence="2 7" id="KW-0813">Transport</keyword>
<dbReference type="InterPro" id="IPR000515">
    <property type="entry name" value="MetI-like"/>
</dbReference>
<dbReference type="OrthoDB" id="9787837at2"/>
<proteinExistence type="inferred from homology"/>
<dbReference type="SUPFAM" id="SSF161098">
    <property type="entry name" value="MetI-like"/>
    <property type="match status" value="1"/>
</dbReference>
<gene>
    <name evidence="9" type="primary">ycjP_2</name>
    <name evidence="9" type="ORF">NCTC503_00237</name>
</gene>
<evidence type="ECO:0000313" key="10">
    <source>
        <dbReference type="Proteomes" id="UP000308489"/>
    </source>
</evidence>
<feature type="transmembrane region" description="Helical" evidence="7">
    <location>
        <begin position="61"/>
        <end position="90"/>
    </location>
</feature>
<feature type="domain" description="ABC transmembrane type-1" evidence="8">
    <location>
        <begin position="65"/>
        <end position="253"/>
    </location>
</feature>
<dbReference type="PROSITE" id="PS50928">
    <property type="entry name" value="ABC_TM1"/>
    <property type="match status" value="1"/>
</dbReference>
<keyword evidence="6 7" id="KW-0472">Membrane</keyword>
<accession>A0A4U9QWI1</accession>
<evidence type="ECO:0000256" key="7">
    <source>
        <dbReference type="RuleBase" id="RU363032"/>
    </source>
</evidence>
<dbReference type="AlphaFoldDB" id="A0A4U9QWI1"/>
<evidence type="ECO:0000256" key="1">
    <source>
        <dbReference type="ARBA" id="ARBA00004651"/>
    </source>
</evidence>
<dbReference type="KEGG" id="hhw:NCTC503_00237"/>